<accession>A0A382E5M6</accession>
<gene>
    <name evidence="1" type="ORF">METZ01_LOCUS198852</name>
</gene>
<organism evidence="1">
    <name type="scientific">marine metagenome</name>
    <dbReference type="NCBI Taxonomy" id="408172"/>
    <lineage>
        <taxon>unclassified sequences</taxon>
        <taxon>metagenomes</taxon>
        <taxon>ecological metagenomes</taxon>
    </lineage>
</organism>
<dbReference type="InterPro" id="IPR019198">
    <property type="entry name" value="Beta_propeller_containing"/>
</dbReference>
<feature type="non-terminal residue" evidence="1">
    <location>
        <position position="1"/>
    </location>
</feature>
<sequence>EEGRPTGTKVTLFDVSDLDAPVDLATWSPGGGHSGAEWDHHAFLWWDGRAVLPFEDWRNDEHGAVVLRVSDSGITEEGRIDHHDAEMIEPVPPCPVVSIVDDGVPVVMICDPGAPTSMRGHWCEPLPREESKWWAEEFGVDPETLPADRDVVVCWPDGGNVRPIQRTLVIGDRLWSYSWQRVQENALDGLERRQVVTLG</sequence>
<evidence type="ECO:0000313" key="1">
    <source>
        <dbReference type="EMBL" id="SVB45998.1"/>
    </source>
</evidence>
<protein>
    <submittedName>
        <fullName evidence="1">Uncharacterized protein</fullName>
    </submittedName>
</protein>
<dbReference type="EMBL" id="UINC01042834">
    <property type="protein sequence ID" value="SVB45998.1"/>
    <property type="molecule type" value="Genomic_DNA"/>
</dbReference>
<proteinExistence type="predicted"/>
<name>A0A382E5M6_9ZZZZ</name>
<dbReference type="AlphaFoldDB" id="A0A382E5M6"/>
<dbReference type="Pfam" id="PF09826">
    <property type="entry name" value="Beta_propel"/>
    <property type="match status" value="1"/>
</dbReference>
<reference evidence="1" key="1">
    <citation type="submission" date="2018-05" db="EMBL/GenBank/DDBJ databases">
        <authorList>
            <person name="Lanie J.A."/>
            <person name="Ng W.-L."/>
            <person name="Kazmierczak K.M."/>
            <person name="Andrzejewski T.M."/>
            <person name="Davidsen T.M."/>
            <person name="Wayne K.J."/>
            <person name="Tettelin H."/>
            <person name="Glass J.I."/>
            <person name="Rusch D."/>
            <person name="Podicherti R."/>
            <person name="Tsui H.-C.T."/>
            <person name="Winkler M.E."/>
        </authorList>
    </citation>
    <scope>NUCLEOTIDE SEQUENCE</scope>
</reference>